<dbReference type="Proteomes" id="UP001341281">
    <property type="component" value="Chromosome 02"/>
</dbReference>
<dbReference type="InterPro" id="IPR043424">
    <property type="entry name" value="BLT-like"/>
</dbReference>
<gene>
    <name evidence="3" type="ORF">U9M48_008002</name>
</gene>
<dbReference type="PANTHER" id="PTHR31071:SF39">
    <property type="entry name" value="PROTEIN BRANCHLESS TRICHOME"/>
    <property type="match status" value="1"/>
</dbReference>
<evidence type="ECO:0000313" key="4">
    <source>
        <dbReference type="Proteomes" id="UP001341281"/>
    </source>
</evidence>
<evidence type="ECO:0008006" key="5">
    <source>
        <dbReference type="Google" id="ProtNLM"/>
    </source>
</evidence>
<keyword evidence="4" id="KW-1185">Reference proteome</keyword>
<organism evidence="3 4">
    <name type="scientific">Paspalum notatum var. saurae</name>
    <dbReference type="NCBI Taxonomy" id="547442"/>
    <lineage>
        <taxon>Eukaryota</taxon>
        <taxon>Viridiplantae</taxon>
        <taxon>Streptophyta</taxon>
        <taxon>Embryophyta</taxon>
        <taxon>Tracheophyta</taxon>
        <taxon>Spermatophyta</taxon>
        <taxon>Magnoliopsida</taxon>
        <taxon>Liliopsida</taxon>
        <taxon>Poales</taxon>
        <taxon>Poaceae</taxon>
        <taxon>PACMAD clade</taxon>
        <taxon>Panicoideae</taxon>
        <taxon>Andropogonodae</taxon>
        <taxon>Paspaleae</taxon>
        <taxon>Paspalinae</taxon>
        <taxon>Paspalum</taxon>
    </lineage>
</organism>
<feature type="region of interest" description="Disordered" evidence="2">
    <location>
        <begin position="209"/>
        <end position="263"/>
    </location>
</feature>
<name>A0AAQ3WCF8_PASNO</name>
<protein>
    <recommendedName>
        <fullName evidence="5">GTD-binding domain-containing protein</fullName>
    </recommendedName>
</protein>
<accession>A0AAQ3WCF8</accession>
<evidence type="ECO:0000256" key="1">
    <source>
        <dbReference type="SAM" id="Coils"/>
    </source>
</evidence>
<dbReference type="EMBL" id="CP144746">
    <property type="protein sequence ID" value="WVZ57642.1"/>
    <property type="molecule type" value="Genomic_DNA"/>
</dbReference>
<feature type="compositionally biased region" description="Low complexity" evidence="2">
    <location>
        <begin position="227"/>
        <end position="242"/>
    </location>
</feature>
<dbReference type="PANTHER" id="PTHR31071">
    <property type="entry name" value="GB|AAF24581.1"/>
    <property type="match status" value="1"/>
</dbReference>
<keyword evidence="1" id="KW-0175">Coiled coil</keyword>
<feature type="coiled-coil region" evidence="1">
    <location>
        <begin position="94"/>
        <end position="189"/>
    </location>
</feature>
<evidence type="ECO:0000313" key="3">
    <source>
        <dbReference type="EMBL" id="WVZ57642.1"/>
    </source>
</evidence>
<dbReference type="AlphaFoldDB" id="A0AAQ3WCF8"/>
<feature type="region of interest" description="Disordered" evidence="2">
    <location>
        <begin position="693"/>
        <end position="721"/>
    </location>
</feature>
<feature type="compositionally biased region" description="Basic residues" evidence="2">
    <location>
        <begin position="709"/>
        <end position="718"/>
    </location>
</feature>
<sequence length="953" mass="101660">MASVQVETNHGAGPNCPHPPWKLYHNPHYSPHDTLHRCPCSSSSPSPRFSCHGRKIPEPPSPMIIAPDDDEDEVLELDGYGAMSSELELCVARIRGLRAELDLERRMRRKAEALSEALATELAEERRRGEAERRALREEAGAARAEADRVLEDVEEERRMLRVAELWREERVQMKLADARAAMEEKMREVDDAVAGALHGAYDDDAAAAAAGDNNRSTCSSPDAGKSPCSSSQQQGRQSPSRSQHHRREPNSGGENPHIRRGIKGFVEFPRAVRVRPRDRDRDERVDLVSNLECQRAQLRVLMRHRSPAAAGIGLIGAAENLVVNFPPDSGPAPAILLLPLLISTLSTGGGGGGGGFAGTGTATAAGSTALGTPGGVLHRMSAQLTPSKKGCCLISAAPRFTPSLLWGSLASRPLIRSRLALLVPGQSGNLSCCPTTLNSVARFVCPLNGVLPYMSSCRKMPNVHQSTALPWPSPLMISGARYSCVPTNDIDRAPVGSTTSSGRPADAGCCRGSPPLDFLAAVLLLLFLLLWPKSLGMKHVGWMQVGWAQVCAFRGSEVREDLTSVGDTAQRRERSKSESMMWPSSLTRTFSGFSKASTRKDLDEYLAACSGKCLPGWRCRSAWRSPPGQNSMTRQANLSVSKCAYSVGRNGWSSSCRISSSVCARLSFRRLSSDALSITFIANQQGLATPPLPPLSSDRYTVPMSPHPSRRSRRKLPMARGPSRARAARMAFHLGSPPLCGFPALPPPPGPLLQPLPSLAAVLLTLVLALRLVTVQLGAMLVTVAAAPELSMLLCGLAASLGVGDASHEMTGFGAAVLSRASTATKTVSMSSTGSGGWLAPEKELLGGASPSASSSLDAMLILTLSNSNPRTFSVALPSPFLPPPPPTPTPPICSSNTSGTNRNWKSWYSGSDPGSRGASSTRVRKRVYVAAPGWCLACCERDGCIAARTAS</sequence>
<evidence type="ECO:0000256" key="2">
    <source>
        <dbReference type="SAM" id="MobiDB-lite"/>
    </source>
</evidence>
<reference evidence="3 4" key="1">
    <citation type="submission" date="2024-02" db="EMBL/GenBank/DDBJ databases">
        <title>High-quality chromosome-scale genome assembly of Pensacola bahiagrass (Paspalum notatum Flugge var. saurae).</title>
        <authorList>
            <person name="Vega J.M."/>
            <person name="Podio M."/>
            <person name="Orjuela J."/>
            <person name="Siena L.A."/>
            <person name="Pessino S.C."/>
            <person name="Combes M.C."/>
            <person name="Mariac C."/>
            <person name="Albertini E."/>
            <person name="Pupilli F."/>
            <person name="Ortiz J.P.A."/>
            <person name="Leblanc O."/>
        </authorList>
    </citation>
    <scope>NUCLEOTIDE SEQUENCE [LARGE SCALE GENOMIC DNA]</scope>
    <source>
        <strain evidence="3">R1</strain>
        <tissue evidence="3">Leaf</tissue>
    </source>
</reference>
<proteinExistence type="predicted"/>